<evidence type="ECO:0000313" key="2">
    <source>
        <dbReference type="Proteomes" id="UP000032210"/>
    </source>
</evidence>
<evidence type="ECO:0000313" key="1">
    <source>
        <dbReference type="EMBL" id="KIR22181.1"/>
    </source>
</evidence>
<gene>
    <name evidence="1" type="ORF">PFLU3_23960</name>
</gene>
<dbReference type="EMBL" id="JXCQ01000016">
    <property type="protein sequence ID" value="KIR22181.1"/>
    <property type="molecule type" value="Genomic_DNA"/>
</dbReference>
<reference evidence="1 2" key="1">
    <citation type="submission" date="2015-01" db="EMBL/GenBank/DDBJ databases">
        <title>Genome sequence of the beneficial rhizobacterium Pseudomonas fluorescens 2-79.</title>
        <authorList>
            <person name="Thuermer A."/>
            <person name="Daniel R."/>
        </authorList>
    </citation>
    <scope>NUCLEOTIDE SEQUENCE [LARGE SCALE GENOMIC DNA]</scope>
    <source>
        <strain evidence="1 2">2-79</strain>
    </source>
</reference>
<dbReference type="RefSeq" id="WP_043048655.1">
    <property type="nucleotide sequence ID" value="NZ_JXCQ01000016.1"/>
</dbReference>
<dbReference type="PATRIC" id="fig|294.125.peg.2456"/>
<accession>A0A0D0TFD6</accession>
<sequence>MSNEQLPVPEILHLSESGFISCATIRKEDAAFGILVQVPGIEHEVAFHWKATADSASGGTNVNSDIPAKPDANNQIFLGPYSEILAPVRRGELKLSYSYTDASGNVAHSPVKTVRLDLTLSSGGICEFS</sequence>
<name>A0A0D0TFD6_PSEFL</name>
<dbReference type="Proteomes" id="UP000032210">
    <property type="component" value="Unassembled WGS sequence"/>
</dbReference>
<evidence type="ECO:0008006" key="3">
    <source>
        <dbReference type="Google" id="ProtNLM"/>
    </source>
</evidence>
<comment type="caution">
    <text evidence="1">The sequence shown here is derived from an EMBL/GenBank/DDBJ whole genome shotgun (WGS) entry which is preliminary data.</text>
</comment>
<protein>
    <recommendedName>
        <fullName evidence="3">Ig-like domain-containing protein</fullName>
    </recommendedName>
</protein>
<organism evidence="1 2">
    <name type="scientific">Pseudomonas fluorescens</name>
    <dbReference type="NCBI Taxonomy" id="294"/>
    <lineage>
        <taxon>Bacteria</taxon>
        <taxon>Pseudomonadati</taxon>
        <taxon>Pseudomonadota</taxon>
        <taxon>Gammaproteobacteria</taxon>
        <taxon>Pseudomonadales</taxon>
        <taxon>Pseudomonadaceae</taxon>
        <taxon>Pseudomonas</taxon>
    </lineage>
</organism>
<dbReference type="AlphaFoldDB" id="A0A0D0TFD6"/>
<proteinExistence type="predicted"/>